<dbReference type="CDD" id="cd00386">
    <property type="entry name" value="Heme_Cu_Oxidase_III_like"/>
    <property type="match status" value="1"/>
</dbReference>
<evidence type="ECO:0000256" key="4">
    <source>
        <dbReference type="ARBA" id="ARBA00022475"/>
    </source>
</evidence>
<comment type="similarity">
    <text evidence="2 10">Belongs to the cytochrome c oxidase subunit 3 family.</text>
</comment>
<evidence type="ECO:0000256" key="6">
    <source>
        <dbReference type="ARBA" id="ARBA00022967"/>
    </source>
</evidence>
<feature type="transmembrane region" description="Helical" evidence="11">
    <location>
        <begin position="98"/>
        <end position="118"/>
    </location>
</feature>
<dbReference type="GO" id="GO:0005886">
    <property type="term" value="C:plasma membrane"/>
    <property type="evidence" value="ECO:0007669"/>
    <property type="project" value="UniProtKB-SubCell"/>
</dbReference>
<keyword evidence="6" id="KW-1278">Translocase</keyword>
<dbReference type="EMBL" id="BIXY01000021">
    <property type="protein sequence ID" value="GCF08311.1"/>
    <property type="molecule type" value="Genomic_DNA"/>
</dbReference>
<comment type="caution">
    <text evidence="13">The sequence shown here is derived from an EMBL/GenBank/DDBJ whole genome shotgun (WGS) entry which is preliminary data.</text>
</comment>
<dbReference type="Pfam" id="PF00510">
    <property type="entry name" value="COX3"/>
    <property type="match status" value="1"/>
</dbReference>
<dbReference type="InterPro" id="IPR000298">
    <property type="entry name" value="Cyt_c_oxidase-like_su3"/>
</dbReference>
<keyword evidence="7 11" id="KW-1133">Transmembrane helix</keyword>
<dbReference type="GO" id="GO:0019646">
    <property type="term" value="P:aerobic electron transport chain"/>
    <property type="evidence" value="ECO:0007669"/>
    <property type="project" value="InterPro"/>
</dbReference>
<dbReference type="PANTHER" id="PTHR11403:SF7">
    <property type="entry name" value="CYTOCHROME C OXIDASE SUBUNIT 3"/>
    <property type="match status" value="1"/>
</dbReference>
<keyword evidence="14" id="KW-1185">Reference proteome</keyword>
<feature type="domain" description="Heme-copper oxidase subunit III family profile" evidence="12">
    <location>
        <begin position="27"/>
        <end position="204"/>
    </location>
</feature>
<gene>
    <name evidence="13" type="ORF">KDI_18750</name>
</gene>
<keyword evidence="8 11" id="KW-0472">Membrane</keyword>
<evidence type="ECO:0000313" key="13">
    <source>
        <dbReference type="EMBL" id="GCF08311.1"/>
    </source>
</evidence>
<evidence type="ECO:0000313" key="14">
    <source>
        <dbReference type="Proteomes" id="UP000322530"/>
    </source>
</evidence>
<keyword evidence="4" id="KW-1003">Cell membrane</keyword>
<dbReference type="PANTHER" id="PTHR11403">
    <property type="entry name" value="CYTOCHROME C OXIDASE SUBUNIT III"/>
    <property type="match status" value="1"/>
</dbReference>
<dbReference type="PROSITE" id="PS50253">
    <property type="entry name" value="COX3"/>
    <property type="match status" value="1"/>
</dbReference>
<evidence type="ECO:0000256" key="7">
    <source>
        <dbReference type="ARBA" id="ARBA00022989"/>
    </source>
</evidence>
<dbReference type="OrthoDB" id="9810850at2"/>
<evidence type="ECO:0000256" key="8">
    <source>
        <dbReference type="ARBA" id="ARBA00023136"/>
    </source>
</evidence>
<dbReference type="Proteomes" id="UP000322530">
    <property type="component" value="Unassembled WGS sequence"/>
</dbReference>
<proteinExistence type="inferred from homology"/>
<feature type="transmembrane region" description="Helical" evidence="11">
    <location>
        <begin position="66"/>
        <end position="86"/>
    </location>
</feature>
<evidence type="ECO:0000256" key="3">
    <source>
        <dbReference type="ARBA" id="ARBA00012949"/>
    </source>
</evidence>
<evidence type="ECO:0000256" key="11">
    <source>
        <dbReference type="SAM" id="Phobius"/>
    </source>
</evidence>
<evidence type="ECO:0000256" key="9">
    <source>
        <dbReference type="ARBA" id="ARBA00031625"/>
    </source>
</evidence>
<dbReference type="GO" id="GO:0004129">
    <property type="term" value="F:cytochrome-c oxidase activity"/>
    <property type="evidence" value="ECO:0007669"/>
    <property type="project" value="UniProtKB-EC"/>
</dbReference>
<feature type="transmembrane region" description="Helical" evidence="11">
    <location>
        <begin position="26"/>
        <end position="50"/>
    </location>
</feature>
<evidence type="ECO:0000256" key="5">
    <source>
        <dbReference type="ARBA" id="ARBA00022692"/>
    </source>
</evidence>
<reference evidence="13 14" key="1">
    <citation type="submission" date="2019-01" db="EMBL/GenBank/DDBJ databases">
        <title>Draft genome sequence of Dictyobacter sp. Uno17.</title>
        <authorList>
            <person name="Wang C.M."/>
            <person name="Zheng Y."/>
            <person name="Sakai Y."/>
            <person name="Abe K."/>
            <person name="Yokota A."/>
            <person name="Yabe S."/>
        </authorList>
    </citation>
    <scope>NUCLEOTIDE SEQUENCE [LARGE SCALE GENOMIC DNA]</scope>
    <source>
        <strain evidence="13 14">Uno17</strain>
    </source>
</reference>
<sequence length="206" mass="23064">MSVAHGEQVRVLEEEHGQVGERSLNWWGMVFFIASEALIFANLIAAYLYLEIRNNNDIWQLPHSNLFLPLLNTAILLGSSVSVHFAGTGIRKGNVRQLIIGLSVTIFLGACFLVGLAYEWTSLIADEHFSISSSIFGSAFFTLTGFHGLHVTIGAIFLAVCLVRATKGHFSKQQHFAVQAAEMYWHFVDVVWLFVVTLVYFVPLFR</sequence>
<dbReference type="FunFam" id="1.20.120.80:FF:000001">
    <property type="entry name" value="Cytochrome (Ubi)quinol oxidase subunit III"/>
    <property type="match status" value="1"/>
</dbReference>
<dbReference type="RefSeq" id="WP_149401301.1">
    <property type="nucleotide sequence ID" value="NZ_BIXY01000021.1"/>
</dbReference>
<accession>A0A5A5T9Y5</accession>
<dbReference type="InterPro" id="IPR035973">
    <property type="entry name" value="Cyt_c_oxidase_su3-like_sf"/>
</dbReference>
<evidence type="ECO:0000256" key="2">
    <source>
        <dbReference type="ARBA" id="ARBA00010581"/>
    </source>
</evidence>
<protein>
    <recommendedName>
        <fullName evidence="3">cytochrome-c oxidase</fullName>
        <ecNumber evidence="3">7.1.1.9</ecNumber>
    </recommendedName>
    <alternativeName>
        <fullName evidence="9">Cytochrome c oxidase polypeptide III</fullName>
    </alternativeName>
</protein>
<dbReference type="InterPro" id="IPR024791">
    <property type="entry name" value="Cyt_c/ubiquinol_Oxase_su3"/>
</dbReference>
<dbReference type="SUPFAM" id="SSF81452">
    <property type="entry name" value="Cytochrome c oxidase subunit III-like"/>
    <property type="match status" value="1"/>
</dbReference>
<name>A0A5A5T9Y5_9CHLR</name>
<dbReference type="EC" id="7.1.1.9" evidence="3"/>
<evidence type="ECO:0000256" key="1">
    <source>
        <dbReference type="ARBA" id="ARBA00004651"/>
    </source>
</evidence>
<dbReference type="InterPro" id="IPR013833">
    <property type="entry name" value="Cyt_c_oxidase_su3_a-hlx"/>
</dbReference>
<organism evidence="13 14">
    <name type="scientific">Dictyobacter arantiisoli</name>
    <dbReference type="NCBI Taxonomy" id="2014874"/>
    <lineage>
        <taxon>Bacteria</taxon>
        <taxon>Bacillati</taxon>
        <taxon>Chloroflexota</taxon>
        <taxon>Ktedonobacteria</taxon>
        <taxon>Ktedonobacterales</taxon>
        <taxon>Dictyobacteraceae</taxon>
        <taxon>Dictyobacter</taxon>
    </lineage>
</organism>
<evidence type="ECO:0000259" key="12">
    <source>
        <dbReference type="PROSITE" id="PS50253"/>
    </source>
</evidence>
<dbReference type="AlphaFoldDB" id="A0A5A5T9Y5"/>
<comment type="subcellular location">
    <subcellularLocation>
        <location evidence="1 10">Cell membrane</location>
        <topology evidence="1 10">Multi-pass membrane protein</topology>
    </subcellularLocation>
</comment>
<feature type="transmembrane region" description="Helical" evidence="11">
    <location>
        <begin position="138"/>
        <end position="163"/>
    </location>
</feature>
<dbReference type="Gene3D" id="1.20.120.80">
    <property type="entry name" value="Cytochrome c oxidase, subunit III, four-helix bundle"/>
    <property type="match status" value="1"/>
</dbReference>
<evidence type="ECO:0000256" key="10">
    <source>
        <dbReference type="RuleBase" id="RU003376"/>
    </source>
</evidence>
<keyword evidence="5 10" id="KW-0812">Transmembrane</keyword>
<feature type="transmembrane region" description="Helical" evidence="11">
    <location>
        <begin position="184"/>
        <end position="205"/>
    </location>
</feature>